<sequence>MEKIISKGINSIIAIIKNIESSCADAIFTADLSSSFTIIAFFKDLRDLLRGKFTFFHTV</sequence>
<protein>
    <submittedName>
        <fullName evidence="1">Uncharacterized protein</fullName>
    </submittedName>
</protein>
<name>A0M0R4_CHRFK</name>
<dbReference type="Proteomes" id="UP000000755">
    <property type="component" value="Chromosome"/>
</dbReference>
<organism evidence="1 2">
    <name type="scientific">Christiangramia forsetii (strain DSM 17595 / CGMCC 1.15422 / KT0803)</name>
    <name type="common">Gramella forsetii</name>
    <dbReference type="NCBI Taxonomy" id="411154"/>
    <lineage>
        <taxon>Bacteria</taxon>
        <taxon>Pseudomonadati</taxon>
        <taxon>Bacteroidota</taxon>
        <taxon>Flavobacteriia</taxon>
        <taxon>Flavobacteriales</taxon>
        <taxon>Flavobacteriaceae</taxon>
        <taxon>Christiangramia</taxon>
    </lineage>
</organism>
<evidence type="ECO:0000313" key="1">
    <source>
        <dbReference type="EMBL" id="CAL66209.1"/>
    </source>
</evidence>
<gene>
    <name evidence="1" type="ordered locus">GFO_1235</name>
</gene>
<dbReference type="HOGENOM" id="CLU_2954047_0_0_10"/>
<evidence type="ECO:0000313" key="2">
    <source>
        <dbReference type="Proteomes" id="UP000000755"/>
    </source>
</evidence>
<dbReference type="EMBL" id="CU207366">
    <property type="protein sequence ID" value="CAL66209.1"/>
    <property type="molecule type" value="Genomic_DNA"/>
</dbReference>
<accession>A0M0R4</accession>
<proteinExistence type="predicted"/>
<dbReference type="AlphaFoldDB" id="A0M0R4"/>
<reference evidence="1 2" key="1">
    <citation type="journal article" date="2006" name="Environ. Microbiol.">
        <title>Whole genome analysis of the marine Bacteroidetes'Gramella forsetii' reveals adaptations to degradation of polymeric organic matter.</title>
        <authorList>
            <person name="Bauer M."/>
            <person name="Kube M."/>
            <person name="Teeling H."/>
            <person name="Richter M."/>
            <person name="Lombardot T."/>
            <person name="Allers E."/>
            <person name="Wuerdemann C.A."/>
            <person name="Quast C."/>
            <person name="Kuhl H."/>
            <person name="Knaust F."/>
            <person name="Woebken D."/>
            <person name="Bischof K."/>
            <person name="Mussmann M."/>
            <person name="Choudhuri J.V."/>
            <person name="Meyer F."/>
            <person name="Reinhardt R."/>
            <person name="Amann R.I."/>
            <person name="Gloeckner F.O."/>
        </authorList>
    </citation>
    <scope>NUCLEOTIDE SEQUENCE [LARGE SCALE GENOMIC DNA]</scope>
    <source>
        <strain evidence="1 2">KT0803</strain>
    </source>
</reference>
<dbReference type="KEGG" id="gfo:GFO_1235"/>